<dbReference type="InterPro" id="IPR022565">
    <property type="entry name" value="DUF2608"/>
</dbReference>
<organism evidence="2">
    <name type="scientific">Rickettsia oklahomensis</name>
    <dbReference type="NCBI Taxonomy" id="3141789"/>
    <lineage>
        <taxon>Bacteria</taxon>
        <taxon>Pseudomonadati</taxon>
        <taxon>Pseudomonadota</taxon>
        <taxon>Alphaproteobacteria</taxon>
        <taxon>Rickettsiales</taxon>
        <taxon>Rickettsiaceae</taxon>
        <taxon>Rickettsieae</taxon>
        <taxon>Rickettsia</taxon>
        <taxon>belli group</taxon>
    </lineage>
</organism>
<proteinExistence type="predicted"/>
<reference evidence="2" key="1">
    <citation type="submission" date="2024-05" db="EMBL/GenBank/DDBJ databases">
        <title>Characterization of a novel Rickettsia species. (Rickettsia oklahomia sp. nov.) from Amblyomma americanum ticks.</title>
        <authorList>
            <person name="Korla P.K."/>
            <person name="Karounos M."/>
            <person name="Wilson J.M."/>
            <person name="Little S.E."/>
            <person name="Qurollo B.A."/>
        </authorList>
    </citation>
    <scope>NUCLEOTIDE SEQUENCE</scope>
    <source>
        <strain evidence="2">Oklahoma-10</strain>
    </source>
</reference>
<dbReference type="EMBL" id="CP157197">
    <property type="protein sequence ID" value="XBG66014.1"/>
    <property type="molecule type" value="Genomic_DNA"/>
</dbReference>
<sequence length="249" mass="29120">MKNFETADSALRIYDLIMKNTSSNTLIFLDIDDTIMTPKSKTFRAAPYNQMIDRIKDNKSNYDHYEEIVSNWRLQRKVILIDEEWVEVLNNLKENYPVYGLTQMNTGEFGNILSMQDWRYKELKEFGIEFCDSEKLVAYNSGQKDEAMFYKGIFMTGNHSKSGTLSKFSDELNARFIVFVDNCMKHIEDVGSYCKKHNISFLGILFEGLKNLKGTPDRTLAEFQETYLIENAKWLEDEEAYKLMVESNI</sequence>
<name>A0AAU7BY38_9RICK</name>
<accession>A0AAU7BY38</accession>
<dbReference type="AlphaFoldDB" id="A0AAU7BY38"/>
<dbReference type="KEGG" id="rof:AAGW17_03350"/>
<gene>
    <name evidence="2" type="ORF">AAGW17_03350</name>
</gene>
<evidence type="ECO:0000256" key="1">
    <source>
        <dbReference type="ARBA" id="ARBA00022729"/>
    </source>
</evidence>
<dbReference type="Pfam" id="PF11019">
    <property type="entry name" value="DUF2608"/>
    <property type="match status" value="1"/>
</dbReference>
<protein>
    <submittedName>
        <fullName evidence="2">DUF2608 domain-containing protein</fullName>
    </submittedName>
</protein>
<dbReference type="RefSeq" id="WP_347938644.1">
    <property type="nucleotide sequence ID" value="NZ_CP157197.1"/>
</dbReference>
<evidence type="ECO:0000313" key="2">
    <source>
        <dbReference type="EMBL" id="XBG66014.1"/>
    </source>
</evidence>
<keyword evidence="1" id="KW-0732">Signal</keyword>